<dbReference type="PROSITE" id="PS00479">
    <property type="entry name" value="ZF_DAG_PE_1"/>
    <property type="match status" value="1"/>
</dbReference>
<evidence type="ECO:0000256" key="15">
    <source>
        <dbReference type="PIRSR" id="PIRSR000550-2"/>
    </source>
</evidence>
<dbReference type="Pfam" id="PF00130">
    <property type="entry name" value="C1_1"/>
    <property type="match status" value="2"/>
</dbReference>
<dbReference type="SMART" id="SM00133">
    <property type="entry name" value="S_TK_X"/>
    <property type="match status" value="1"/>
</dbReference>
<feature type="binding site" evidence="17">
    <location>
        <position position="254"/>
    </location>
    <ligand>
        <name>Ca(2+)</name>
        <dbReference type="ChEBI" id="CHEBI:29108"/>
        <label>1</label>
    </ligand>
</feature>
<dbReference type="SUPFAM" id="SSF57889">
    <property type="entry name" value="Cysteine-rich domain"/>
    <property type="match status" value="2"/>
</dbReference>
<feature type="binding site" evidence="15">
    <location>
        <position position="203"/>
    </location>
    <ligand>
        <name>a 1,2-diacyl-sn-glycero-3-phospho-(1D-myo-inositol-4,5-bisphosphate)</name>
        <dbReference type="ChEBI" id="CHEBI:58456"/>
    </ligand>
</feature>
<dbReference type="SMART" id="SM00109">
    <property type="entry name" value="C1"/>
    <property type="match status" value="2"/>
</dbReference>
<dbReference type="Gene3D" id="2.60.40.150">
    <property type="entry name" value="C2 domain"/>
    <property type="match status" value="1"/>
</dbReference>
<dbReference type="GO" id="GO:0004697">
    <property type="term" value="F:diacylglycerol-dependent serine/threonine kinase activity"/>
    <property type="evidence" value="ECO:0007669"/>
    <property type="project" value="UniProtKB-EC"/>
</dbReference>
<evidence type="ECO:0000313" key="23">
    <source>
        <dbReference type="EMBL" id="AVM85897.1"/>
    </source>
</evidence>
<dbReference type="PRINTS" id="PR00360">
    <property type="entry name" value="C2DOMAIN"/>
</dbReference>
<feature type="binding site" evidence="15">
    <location>
        <position position="253"/>
    </location>
    <ligand>
        <name>a 1,2-diacyl-sn-glycero-3-phospho-(1D-myo-inositol-4,5-bisphosphate)</name>
        <dbReference type="ChEBI" id="CHEBI:58456"/>
    </ligand>
</feature>
<feature type="binding site" evidence="17">
    <location>
        <position position="201"/>
    </location>
    <ligand>
        <name>Ca(2+)</name>
        <dbReference type="ChEBI" id="CHEBI:29108"/>
        <label>1</label>
    </ligand>
</feature>
<evidence type="ECO:0000256" key="16">
    <source>
        <dbReference type="PIRSR" id="PIRSR000550-3"/>
    </source>
</evidence>
<comment type="cofactor">
    <cofactor evidence="17">
        <name>Ca(2+)</name>
        <dbReference type="ChEBI" id="CHEBI:29108"/>
    </cofactor>
    <text evidence="17">Binds 3 Ca(2+) ions per subunit. The ions are bound to the C2 domain.</text>
</comment>
<dbReference type="AlphaFoldDB" id="A0A2P1GIV0"/>
<comment type="similarity">
    <text evidence="1 13">Belongs to the protein kinase superfamily. AGC Ser/Thr protein kinase family. PKC subfamily.</text>
</comment>
<evidence type="ECO:0000256" key="3">
    <source>
        <dbReference type="ARBA" id="ARBA00022527"/>
    </source>
</evidence>
<dbReference type="Proteomes" id="UP001165289">
    <property type="component" value="Unassembled WGS sequence"/>
</dbReference>
<dbReference type="SUPFAM" id="SSF56112">
    <property type="entry name" value="Protein kinase-like (PK-like)"/>
    <property type="match status" value="1"/>
</dbReference>
<dbReference type="FunFam" id="1.10.510.10:FF:000048">
    <property type="entry name" value="Protein kinase C"/>
    <property type="match status" value="1"/>
</dbReference>
<keyword evidence="11 17" id="KW-0106">Calcium</keyword>
<keyword evidence="8" id="KW-0863">Zinc-finger</keyword>
<feature type="domain" description="Phorbol-ester/DAG-type" evidence="21">
    <location>
        <begin position="102"/>
        <end position="154"/>
    </location>
</feature>
<feature type="binding site" evidence="17">
    <location>
        <position position="262"/>
    </location>
    <ligand>
        <name>Ca(2+)</name>
        <dbReference type="ChEBI" id="CHEBI:29108"/>
        <label>1</label>
    </ligand>
</feature>
<dbReference type="Gene3D" id="3.30.200.20">
    <property type="entry name" value="Phosphorylase Kinase, domain 1"/>
    <property type="match status" value="1"/>
</dbReference>
<evidence type="ECO:0000256" key="7">
    <source>
        <dbReference type="ARBA" id="ARBA00022741"/>
    </source>
</evidence>
<evidence type="ECO:0000256" key="10">
    <source>
        <dbReference type="ARBA" id="ARBA00022833"/>
    </source>
</evidence>
<organism evidence="23">
    <name type="scientific">Oopsacas minuta</name>
    <dbReference type="NCBI Taxonomy" id="111878"/>
    <lineage>
        <taxon>Eukaryota</taxon>
        <taxon>Metazoa</taxon>
        <taxon>Porifera</taxon>
        <taxon>Hexactinellida</taxon>
        <taxon>Hexasterophora</taxon>
        <taxon>Lyssacinosida</taxon>
        <taxon>Leucopsacidae</taxon>
        <taxon>Oopsacas</taxon>
    </lineage>
</organism>
<dbReference type="OrthoDB" id="63267at2759"/>
<dbReference type="Pfam" id="PF00069">
    <property type="entry name" value="Pkinase"/>
    <property type="match status" value="1"/>
</dbReference>
<dbReference type="EMBL" id="JAKMXF010000298">
    <property type="protein sequence ID" value="KAI6652677.1"/>
    <property type="molecule type" value="Genomic_DNA"/>
</dbReference>
<reference evidence="24" key="2">
    <citation type="submission" date="2022-02" db="EMBL/GenBank/DDBJ databases">
        <authorList>
            <person name="Santini S."/>
            <person name="Jourda C."/>
            <person name="Belahbib H."/>
            <person name="Rocher C."/>
            <person name="Selva M."/>
            <person name="Borchiellini C."/>
            <person name="Renard E."/>
        </authorList>
    </citation>
    <scope>NUCLEOTIDE SEQUENCE</scope>
    <source>
        <strain evidence="24">SPO-2</strain>
    </source>
</reference>
<dbReference type="PROSITE" id="PS51285">
    <property type="entry name" value="AGC_KINASE_CTER"/>
    <property type="match status" value="1"/>
</dbReference>
<dbReference type="InterPro" id="IPR046349">
    <property type="entry name" value="C1-like_sf"/>
</dbReference>
<dbReference type="PROSITE" id="PS50011">
    <property type="entry name" value="PROTEIN_KINASE_DOM"/>
    <property type="match status" value="1"/>
</dbReference>
<feature type="binding site" evidence="16 18">
    <location>
        <position position="379"/>
    </location>
    <ligand>
        <name>ATP</name>
        <dbReference type="ChEBI" id="CHEBI:30616"/>
    </ligand>
</feature>
<dbReference type="GO" id="GO:0005524">
    <property type="term" value="F:ATP binding"/>
    <property type="evidence" value="ECO:0007669"/>
    <property type="project" value="UniProtKB-UniRule"/>
</dbReference>
<keyword evidence="5 13" id="KW-0808">Transferase</keyword>
<dbReference type="EC" id="2.7.11.13" evidence="2 13"/>
<evidence type="ECO:0000313" key="25">
    <source>
        <dbReference type="Proteomes" id="UP001165289"/>
    </source>
</evidence>
<comment type="catalytic activity">
    <reaction evidence="13">
        <text>L-threonyl-[protein] + ATP = O-phospho-L-threonyl-[protein] + ADP + H(+)</text>
        <dbReference type="Rhea" id="RHEA:46608"/>
        <dbReference type="Rhea" id="RHEA-COMP:11060"/>
        <dbReference type="Rhea" id="RHEA-COMP:11605"/>
        <dbReference type="ChEBI" id="CHEBI:15378"/>
        <dbReference type="ChEBI" id="CHEBI:30013"/>
        <dbReference type="ChEBI" id="CHEBI:30616"/>
        <dbReference type="ChEBI" id="CHEBI:61977"/>
        <dbReference type="ChEBI" id="CHEBI:456216"/>
        <dbReference type="EC" id="2.7.11.13"/>
    </reaction>
</comment>
<dbReference type="SMART" id="SM00220">
    <property type="entry name" value="S_TKc"/>
    <property type="match status" value="1"/>
</dbReference>
<feature type="binding site" evidence="17">
    <location>
        <position position="195"/>
    </location>
    <ligand>
        <name>Ca(2+)</name>
        <dbReference type="ChEBI" id="CHEBI:29108"/>
        <label>1</label>
    </ligand>
</feature>
<dbReference type="PROSITE" id="PS50081">
    <property type="entry name" value="ZF_DAG_PE_2"/>
    <property type="match status" value="2"/>
</dbReference>
<evidence type="ECO:0000256" key="11">
    <source>
        <dbReference type="ARBA" id="ARBA00022837"/>
    </source>
</evidence>
<accession>A0A2P1GIV0</accession>
<dbReference type="PROSITE" id="PS00107">
    <property type="entry name" value="PROTEIN_KINASE_ATP"/>
    <property type="match status" value="1"/>
</dbReference>
<proteinExistence type="evidence at transcript level"/>
<dbReference type="SUPFAM" id="SSF49562">
    <property type="entry name" value="C2 domain (Calcium/lipid-binding domain, CaLB)"/>
    <property type="match status" value="1"/>
</dbReference>
<dbReference type="EMBL" id="MF959452">
    <property type="protein sequence ID" value="AVM85897.1"/>
    <property type="molecule type" value="mRNA"/>
</dbReference>
<evidence type="ECO:0000259" key="19">
    <source>
        <dbReference type="PROSITE" id="PS50004"/>
    </source>
</evidence>
<keyword evidence="6 17" id="KW-0479">Metal-binding</keyword>
<feature type="domain" description="Protein kinase" evidence="20">
    <location>
        <begin position="349"/>
        <end position="610"/>
    </location>
</feature>
<keyword evidence="10" id="KW-0862">Zinc</keyword>
<dbReference type="PANTHER" id="PTHR24351">
    <property type="entry name" value="RIBOSOMAL PROTEIN S6 KINASE"/>
    <property type="match status" value="1"/>
</dbReference>
<evidence type="ECO:0000256" key="8">
    <source>
        <dbReference type="ARBA" id="ARBA00022771"/>
    </source>
</evidence>
<protein>
    <recommendedName>
        <fullName evidence="2 13">Protein kinase C</fullName>
        <ecNumber evidence="2 13">2.7.11.13</ecNumber>
    </recommendedName>
</protein>
<evidence type="ECO:0000256" key="14">
    <source>
        <dbReference type="PIRSR" id="PIRSR000550-1"/>
    </source>
</evidence>
<feature type="domain" description="AGC-kinase C-terminal" evidence="22">
    <location>
        <begin position="611"/>
        <end position="681"/>
    </location>
</feature>
<dbReference type="Gene3D" id="1.10.510.10">
    <property type="entry name" value="Transferase(Phosphotransferase) domain 1"/>
    <property type="match status" value="1"/>
</dbReference>
<dbReference type="InterPro" id="IPR000961">
    <property type="entry name" value="AGC-kinase_C"/>
</dbReference>
<dbReference type="InterPro" id="IPR017441">
    <property type="entry name" value="Protein_kinase_ATP_BS"/>
</dbReference>
<evidence type="ECO:0000259" key="20">
    <source>
        <dbReference type="PROSITE" id="PS50011"/>
    </source>
</evidence>
<dbReference type="SMART" id="SM00239">
    <property type="entry name" value="C2"/>
    <property type="match status" value="1"/>
</dbReference>
<gene>
    <name evidence="24" type="ORF">LOD99_4460</name>
</gene>
<evidence type="ECO:0000256" key="18">
    <source>
        <dbReference type="PROSITE-ProRule" id="PRU10141"/>
    </source>
</evidence>
<evidence type="ECO:0000256" key="2">
    <source>
        <dbReference type="ARBA" id="ARBA00012429"/>
    </source>
</evidence>
<feature type="binding site" evidence="16">
    <location>
        <begin position="355"/>
        <end position="363"/>
    </location>
    <ligand>
        <name>ATP</name>
        <dbReference type="ChEBI" id="CHEBI:30616"/>
    </ligand>
</feature>
<sequence>MAEKFIRALSMSDTSFSLDDRRQKHIAIREKKRVQKRNHLFELHFFKQPTYCAHCHQFIYGCGKQGFHCLRCSYAIHRHCVELVAFKCPKFEMESEHPDVKQHDFRITNYSKFTFCDHCGQMLYGLYKQGYQCQGKVCGMNVHSYCREFVANLCGTGSNEKYGQLMLNFLCHIDTETKGSIYVDIKSGKNLMAADSNGLSDPYCKIKLKDSKGKTTIKHQTKVHKKTLNPTFDESFEIPFNPSVDGRLEIWMWDYDNALQSDNIGGMSFSIEELKTLKTGEDIWYALINPSSAKFMNQRSLSEADEGERERIVKEIETIREKNRSRFEKSEHKMKRSFSNLNTLSVDDFDRIELLGRGAFGKVVMVEYKRIPDKIFAMKIMHKDLIFEYDAVDCTMIEQRILAMEEKPSFMTSLKASFQDEENLYMVMEFLCGGDLLFHLIQNTNFSEARSKLYIAEISFGIFYLHKQGIVFRDLKPDNVLLDIEGHVKLADFGLCKESIYHGKSNTTSFCGTIDYMAPEIVARKPYDTAVDIWSMGVLLYEMLVGRPPFIGRTDDAIIKNLLTKNPTFPTYLSPNAINLITQLLKKAPTERLGVDSKSGEAGFRGHAYFSNLDWSKAEKREIQPSFVPKITSKRSDAYFDAEYTKASTKITKINPGNILVIDQEVFNGFEFTSEEILIKS</sequence>
<evidence type="ECO:0000256" key="9">
    <source>
        <dbReference type="ARBA" id="ARBA00022777"/>
    </source>
</evidence>
<evidence type="ECO:0000256" key="12">
    <source>
        <dbReference type="ARBA" id="ARBA00022840"/>
    </source>
</evidence>
<keyword evidence="3 13" id="KW-0723">Serine/threonine-protein kinase</keyword>
<keyword evidence="25" id="KW-1185">Reference proteome</keyword>
<evidence type="ECO:0000256" key="5">
    <source>
        <dbReference type="ARBA" id="ARBA00022679"/>
    </source>
</evidence>
<dbReference type="PIRSF" id="PIRSF000550">
    <property type="entry name" value="PKC_alpha"/>
    <property type="match status" value="1"/>
</dbReference>
<keyword evidence="12 13" id="KW-0067">ATP-binding</keyword>
<dbReference type="InterPro" id="IPR035892">
    <property type="entry name" value="C2_domain_sf"/>
</dbReference>
<evidence type="ECO:0000313" key="24">
    <source>
        <dbReference type="EMBL" id="KAI6652677.1"/>
    </source>
</evidence>
<feature type="domain" description="C2" evidence="19">
    <location>
        <begin position="161"/>
        <end position="285"/>
    </location>
</feature>
<dbReference type="InterPro" id="IPR002219">
    <property type="entry name" value="PKC_DAG/PE"/>
</dbReference>
<keyword evidence="4" id="KW-0597">Phosphoprotein</keyword>
<dbReference type="InterPro" id="IPR011009">
    <property type="entry name" value="Kinase-like_dom_sf"/>
</dbReference>
<evidence type="ECO:0000259" key="21">
    <source>
        <dbReference type="PROSITE" id="PS50081"/>
    </source>
</evidence>
<feature type="binding site" evidence="17">
    <location>
        <position position="256"/>
    </location>
    <ligand>
        <name>Ca(2+)</name>
        <dbReference type="ChEBI" id="CHEBI:29108"/>
        <label>1</label>
    </ligand>
</feature>
<evidence type="ECO:0000256" key="1">
    <source>
        <dbReference type="ARBA" id="ARBA00005490"/>
    </source>
</evidence>
<keyword evidence="9 13" id="KW-0418">Kinase</keyword>
<evidence type="ECO:0000259" key="22">
    <source>
        <dbReference type="PROSITE" id="PS51285"/>
    </source>
</evidence>
<dbReference type="InterPro" id="IPR014375">
    <property type="entry name" value="Protein_kinase_C_a/b/g"/>
</dbReference>
<keyword evidence="7 13" id="KW-0547">Nucleotide-binding</keyword>
<name>A0A2P1GIV0_9METZ</name>
<reference evidence="24 25" key="3">
    <citation type="journal article" date="2023" name="BMC Biol.">
        <title>The compact genome of the sponge Oopsacas minuta (Hexactinellida) is lacking key metazoan core genes.</title>
        <authorList>
            <person name="Santini S."/>
            <person name="Schenkelaars Q."/>
            <person name="Jourda C."/>
            <person name="Duchesne M."/>
            <person name="Belahbib H."/>
            <person name="Rocher C."/>
            <person name="Selva M."/>
            <person name="Riesgo A."/>
            <person name="Vervoort M."/>
            <person name="Leys S.P."/>
            <person name="Kodjabachian L."/>
            <person name="Le Bivic A."/>
            <person name="Borchiellini C."/>
            <person name="Claverie J.M."/>
            <person name="Renard E."/>
        </authorList>
    </citation>
    <scope>NUCLEOTIDE SEQUENCE [LARGE SCALE GENOMIC DNA]</scope>
    <source>
        <strain evidence="24">SPO-2</strain>
    </source>
</reference>
<evidence type="ECO:0000256" key="17">
    <source>
        <dbReference type="PIRSR" id="PIRSR000550-4"/>
    </source>
</evidence>
<dbReference type="InterPro" id="IPR000719">
    <property type="entry name" value="Prot_kinase_dom"/>
</dbReference>
<evidence type="ECO:0000256" key="6">
    <source>
        <dbReference type="ARBA" id="ARBA00022723"/>
    </source>
</evidence>
<dbReference type="Pfam" id="PF00168">
    <property type="entry name" value="C2"/>
    <property type="match status" value="1"/>
</dbReference>
<feature type="active site" description="Proton acceptor" evidence="14">
    <location>
        <position position="474"/>
    </location>
</feature>
<dbReference type="InterPro" id="IPR000008">
    <property type="entry name" value="C2_dom"/>
</dbReference>
<dbReference type="PROSITE" id="PS50004">
    <property type="entry name" value="C2"/>
    <property type="match status" value="1"/>
</dbReference>
<dbReference type="InterPro" id="IPR020454">
    <property type="entry name" value="DAG/PE-bd"/>
</dbReference>
<evidence type="ECO:0000256" key="4">
    <source>
        <dbReference type="ARBA" id="ARBA00022553"/>
    </source>
</evidence>
<feature type="domain" description="Phorbol-ester/DAG-type" evidence="21">
    <location>
        <begin position="38"/>
        <end position="88"/>
    </location>
</feature>
<reference evidence="23" key="1">
    <citation type="submission" date="2017-09" db="EMBL/GenBank/DDBJ databases">
        <title>New genomic data challenges the traditional vision of epithelium evolution in sponges and ctenophores.</title>
        <authorList>
            <person name="Belahbib H."/>
            <person name="Renard E."/>
            <person name="Santini S."/>
            <person name="Jourda C."/>
            <person name="Claverie J.-M."/>
            <person name="Borchiellini C."/>
            <person name="Le Bivic A."/>
        </authorList>
    </citation>
    <scope>NUCLEOTIDE SEQUENCE</scope>
    <source>
        <strain evidence="23">ID4</strain>
    </source>
</reference>
<dbReference type="GO" id="GO:0008270">
    <property type="term" value="F:zinc ion binding"/>
    <property type="evidence" value="ECO:0007669"/>
    <property type="project" value="UniProtKB-KW"/>
</dbReference>
<dbReference type="PRINTS" id="PR00008">
    <property type="entry name" value="DAGPEDOMAIN"/>
</dbReference>
<dbReference type="Gene3D" id="3.30.60.20">
    <property type="match status" value="2"/>
</dbReference>
<evidence type="ECO:0000256" key="13">
    <source>
        <dbReference type="PIRNR" id="PIRNR000550"/>
    </source>
</evidence>
<dbReference type="CDD" id="cd20792">
    <property type="entry name" value="C1_cPKC_nPKC_rpt1"/>
    <property type="match status" value="1"/>
</dbReference>
<dbReference type="FunFam" id="3.30.200.20:FF:000103">
    <property type="entry name" value="Protein kinase C"/>
    <property type="match status" value="1"/>
</dbReference>